<protein>
    <submittedName>
        <fullName evidence="2">WG containing repeat-containing protein</fullName>
    </submittedName>
</protein>
<proteinExistence type="predicted"/>
<dbReference type="STRING" id="29529.SAMN04488122_4904"/>
<evidence type="ECO:0000313" key="2">
    <source>
        <dbReference type="EMBL" id="SEW52526.1"/>
    </source>
</evidence>
<accession>A0A1I0S8W6</accession>
<dbReference type="Proteomes" id="UP000199310">
    <property type="component" value="Unassembled WGS sequence"/>
</dbReference>
<evidence type="ECO:0000313" key="3">
    <source>
        <dbReference type="Proteomes" id="UP000199310"/>
    </source>
</evidence>
<dbReference type="AlphaFoldDB" id="A0A1I0S8W6"/>
<dbReference type="PANTHER" id="PTHR37841">
    <property type="entry name" value="GLR2918 PROTEIN"/>
    <property type="match status" value="1"/>
</dbReference>
<dbReference type="PANTHER" id="PTHR37841:SF1">
    <property type="entry name" value="DUF3298 DOMAIN-CONTAINING PROTEIN"/>
    <property type="match status" value="1"/>
</dbReference>
<organism evidence="2 3">
    <name type="scientific">Chitinophaga arvensicola</name>
    <dbReference type="NCBI Taxonomy" id="29529"/>
    <lineage>
        <taxon>Bacteria</taxon>
        <taxon>Pseudomonadati</taxon>
        <taxon>Bacteroidota</taxon>
        <taxon>Chitinophagia</taxon>
        <taxon>Chitinophagales</taxon>
        <taxon>Chitinophagaceae</taxon>
        <taxon>Chitinophaga</taxon>
    </lineage>
</organism>
<name>A0A1I0S8W6_9BACT</name>
<gene>
    <name evidence="2" type="ORF">SAMN04488122_4904</name>
</gene>
<dbReference type="EMBL" id="FOJG01000002">
    <property type="protein sequence ID" value="SEW52526.1"/>
    <property type="molecule type" value="Genomic_DNA"/>
</dbReference>
<keyword evidence="3" id="KW-1185">Reference proteome</keyword>
<dbReference type="InterPro" id="IPR032774">
    <property type="entry name" value="WG_beta_rep"/>
</dbReference>
<sequence length="624" mass="69875">MTMTFVKPMAFFAIGMMALSACKSKQSSEGVQEFVKEFDGKTLEEARGILQNESDKVEGFLGFMKNFKEEKPKHFKPEEEEVGTPYVQKTAAELEDRYTALLGGKMGFQQEIKHPNSVIVVDGDFRNSSEFADVDFPDFTTTKIFFHDGSSLEKSYAVDGNSAIPSPKIIDSVKADAEYSYPTKVEKLTLDKQNDKVTFKGASIRIDKMGDNRVRILMGNKAMHDYLHVEALNKDGKPLDYSSKNSGVNNPDDMNRLLVDFSKTLKSLITRIDKGSFKDVAALQAAIKKEMPDGSPFDEGGQDGYVEGFFKGNVVKVNVYLADDRNKVKKQLTLTNLHPNYTGLQMTQDEKTENYGFKDATGKFVIPATYKKLAQLNPFFFTSEDYNGLYYYRLDTATKTLVKLDFQVTELTPLLVTVAKPNKTNATGVMDANGNLVIPVSYDAIYLDPHEQIIYANKSEEDGPLQGINSLYDFDGHLISPDAYYTNGEVYHDGLLRVMTKSRKLSFIDNKGRKAIDLTAYPEAESFSNGLALVRNANNQYGYMNTKGVLVIPCTYRSASSFNEGIAMVSRANNDVWEYALINTKQELVLPFRQASSMSQSGEGPKKEYSFDDKRYNAKGVEIK</sequence>
<reference evidence="3" key="1">
    <citation type="submission" date="2016-10" db="EMBL/GenBank/DDBJ databases">
        <authorList>
            <person name="Varghese N."/>
            <person name="Submissions S."/>
        </authorList>
    </citation>
    <scope>NUCLEOTIDE SEQUENCE [LARGE SCALE GENOMIC DNA]</scope>
    <source>
        <strain evidence="3">DSM 3695</strain>
    </source>
</reference>
<dbReference type="OrthoDB" id="632041at2"/>
<feature type="region of interest" description="Disordered" evidence="1">
    <location>
        <begin position="597"/>
        <end position="624"/>
    </location>
</feature>
<feature type="compositionally biased region" description="Basic and acidic residues" evidence="1">
    <location>
        <begin position="604"/>
        <end position="624"/>
    </location>
</feature>
<dbReference type="PROSITE" id="PS51257">
    <property type="entry name" value="PROKAR_LIPOPROTEIN"/>
    <property type="match status" value="1"/>
</dbReference>
<dbReference type="Pfam" id="PF14903">
    <property type="entry name" value="WG_beta_rep"/>
    <property type="match status" value="3"/>
</dbReference>
<evidence type="ECO:0000256" key="1">
    <source>
        <dbReference type="SAM" id="MobiDB-lite"/>
    </source>
</evidence>